<feature type="non-terminal residue" evidence="2">
    <location>
        <position position="1"/>
    </location>
</feature>
<evidence type="ECO:0000313" key="2">
    <source>
        <dbReference type="EMBL" id="CAD7651077.1"/>
    </source>
</evidence>
<feature type="compositionally biased region" description="Acidic residues" evidence="1">
    <location>
        <begin position="173"/>
        <end position="182"/>
    </location>
</feature>
<keyword evidence="3" id="KW-1185">Reference proteome</keyword>
<dbReference type="Proteomes" id="UP000728032">
    <property type="component" value="Unassembled WGS sequence"/>
</dbReference>
<protein>
    <submittedName>
        <fullName evidence="2">Uncharacterized protein</fullName>
    </submittedName>
</protein>
<name>A0A7R9M102_9ACAR</name>
<evidence type="ECO:0000313" key="3">
    <source>
        <dbReference type="Proteomes" id="UP000728032"/>
    </source>
</evidence>
<gene>
    <name evidence="2" type="ORF">ONB1V03_LOCUS8134</name>
</gene>
<dbReference type="EMBL" id="CAJPVJ010004475">
    <property type="protein sequence ID" value="CAG2168647.1"/>
    <property type="molecule type" value="Genomic_DNA"/>
</dbReference>
<feature type="region of interest" description="Disordered" evidence="1">
    <location>
        <begin position="169"/>
        <end position="200"/>
    </location>
</feature>
<feature type="compositionally biased region" description="Basic and acidic residues" evidence="1">
    <location>
        <begin position="14"/>
        <end position="23"/>
    </location>
</feature>
<reference evidence="2" key="1">
    <citation type="submission" date="2020-11" db="EMBL/GenBank/DDBJ databases">
        <authorList>
            <person name="Tran Van P."/>
        </authorList>
    </citation>
    <scope>NUCLEOTIDE SEQUENCE</scope>
</reference>
<proteinExistence type="predicted"/>
<dbReference type="AlphaFoldDB" id="A0A7R9M102"/>
<organism evidence="2">
    <name type="scientific">Oppiella nova</name>
    <dbReference type="NCBI Taxonomy" id="334625"/>
    <lineage>
        <taxon>Eukaryota</taxon>
        <taxon>Metazoa</taxon>
        <taxon>Ecdysozoa</taxon>
        <taxon>Arthropoda</taxon>
        <taxon>Chelicerata</taxon>
        <taxon>Arachnida</taxon>
        <taxon>Acari</taxon>
        <taxon>Acariformes</taxon>
        <taxon>Sarcoptiformes</taxon>
        <taxon>Oribatida</taxon>
        <taxon>Brachypylina</taxon>
        <taxon>Oppioidea</taxon>
        <taxon>Oppiidae</taxon>
        <taxon>Oppiella</taxon>
    </lineage>
</organism>
<dbReference type="EMBL" id="OC919300">
    <property type="protein sequence ID" value="CAD7651077.1"/>
    <property type="molecule type" value="Genomic_DNA"/>
</dbReference>
<accession>A0A7R9M102</accession>
<feature type="region of interest" description="Disordered" evidence="1">
    <location>
        <begin position="1"/>
        <end position="25"/>
    </location>
</feature>
<evidence type="ECO:0000256" key="1">
    <source>
        <dbReference type="SAM" id="MobiDB-lite"/>
    </source>
</evidence>
<sequence>MLRTTTDDDCNDYSNKDGDEERAVNASSLSRHLLRLRQSFGDEWQQICETLLSCEQLLTVMSRDRPLNDDNRTTAVDTTDDHNRQQLRQIIRQIEPKKYSKSCRASGRRRRSSYHRLKALTQLLMTSNLKRSTSLQSVPVVQSSPDVMDDTTATLPRLRRRPRITRFYHSLDVSDDNNESDDNPQQKPDRSGLSLVLSSSPSTQLLPTTAIQKQLNRHSCDVTSLLLSPTSQSSHTGDNSTTNSRQILKYSKKRLR</sequence>